<feature type="region of interest" description="Disordered" evidence="8">
    <location>
        <begin position="358"/>
        <end position="398"/>
    </location>
</feature>
<feature type="region of interest" description="Disordered" evidence="8">
    <location>
        <begin position="832"/>
        <end position="855"/>
    </location>
</feature>
<dbReference type="Proteomes" id="UP001372834">
    <property type="component" value="Unassembled WGS sequence"/>
</dbReference>
<feature type="compositionally biased region" description="Polar residues" evidence="8">
    <location>
        <begin position="1129"/>
        <end position="1152"/>
    </location>
</feature>
<comment type="subcellular location">
    <subcellularLocation>
        <location evidence="1">Nucleus</location>
    </subcellularLocation>
</comment>
<dbReference type="Gene3D" id="1.10.720.30">
    <property type="entry name" value="SAP domain"/>
    <property type="match status" value="1"/>
</dbReference>
<feature type="region of interest" description="Disordered" evidence="8">
    <location>
        <begin position="90"/>
        <end position="132"/>
    </location>
</feature>
<feature type="repeat" description="RPEL" evidence="7">
    <location>
        <begin position="3"/>
        <end position="28"/>
    </location>
</feature>
<evidence type="ECO:0000256" key="6">
    <source>
        <dbReference type="ARBA" id="ARBA00023242"/>
    </source>
</evidence>
<feature type="compositionally biased region" description="Low complexity" evidence="8">
    <location>
        <begin position="121"/>
        <end position="132"/>
    </location>
</feature>
<dbReference type="SMART" id="SM00707">
    <property type="entry name" value="RPEL"/>
    <property type="match status" value="2"/>
</dbReference>
<evidence type="ECO:0000256" key="2">
    <source>
        <dbReference type="ARBA" id="ARBA00022737"/>
    </source>
</evidence>
<dbReference type="AlphaFoldDB" id="A0AAN8PHI2"/>
<feature type="compositionally biased region" description="Low complexity" evidence="8">
    <location>
        <begin position="682"/>
        <end position="756"/>
    </location>
</feature>
<dbReference type="GO" id="GO:0045944">
    <property type="term" value="P:positive regulation of transcription by RNA polymerase II"/>
    <property type="evidence" value="ECO:0007669"/>
    <property type="project" value="TreeGrafter"/>
</dbReference>
<accession>A0AAN8PHI2</accession>
<feature type="compositionally biased region" description="Polar residues" evidence="8">
    <location>
        <begin position="944"/>
        <end position="959"/>
    </location>
</feature>
<feature type="region of interest" description="Disordered" evidence="8">
    <location>
        <begin position="682"/>
        <end position="761"/>
    </location>
</feature>
<feature type="compositionally biased region" description="Polar residues" evidence="8">
    <location>
        <begin position="903"/>
        <end position="914"/>
    </location>
</feature>
<dbReference type="Pfam" id="PF02037">
    <property type="entry name" value="SAP"/>
    <property type="match status" value="1"/>
</dbReference>
<organism evidence="10 11">
    <name type="scientific">Polyplax serrata</name>
    <name type="common">Common mouse louse</name>
    <dbReference type="NCBI Taxonomy" id="468196"/>
    <lineage>
        <taxon>Eukaryota</taxon>
        <taxon>Metazoa</taxon>
        <taxon>Ecdysozoa</taxon>
        <taxon>Arthropoda</taxon>
        <taxon>Hexapoda</taxon>
        <taxon>Insecta</taxon>
        <taxon>Pterygota</taxon>
        <taxon>Neoptera</taxon>
        <taxon>Paraneoptera</taxon>
        <taxon>Psocodea</taxon>
        <taxon>Troctomorpha</taxon>
        <taxon>Phthiraptera</taxon>
        <taxon>Anoplura</taxon>
        <taxon>Polyplacidae</taxon>
        <taxon>Polyplax</taxon>
    </lineage>
</organism>
<evidence type="ECO:0000313" key="11">
    <source>
        <dbReference type="Proteomes" id="UP001372834"/>
    </source>
</evidence>
<feature type="compositionally biased region" description="Low complexity" evidence="8">
    <location>
        <begin position="515"/>
        <end position="532"/>
    </location>
</feature>
<comment type="caution">
    <text evidence="10">The sequence shown here is derived from an EMBL/GenBank/DDBJ whole genome shotgun (WGS) entry which is preliminary data.</text>
</comment>
<dbReference type="Gene3D" id="6.10.150.10">
    <property type="match status" value="1"/>
</dbReference>
<dbReference type="PROSITE" id="PS51073">
    <property type="entry name" value="RPEL"/>
    <property type="match status" value="2"/>
</dbReference>
<dbReference type="GO" id="GO:0005634">
    <property type="term" value="C:nucleus"/>
    <property type="evidence" value="ECO:0007669"/>
    <property type="project" value="UniProtKB-SubCell"/>
</dbReference>
<reference evidence="10 11" key="1">
    <citation type="submission" date="2023-10" db="EMBL/GenBank/DDBJ databases">
        <title>Genomes of two closely related lineages of the louse Polyplax serrata with different host specificities.</title>
        <authorList>
            <person name="Martinu J."/>
            <person name="Tarabai H."/>
            <person name="Stefka J."/>
            <person name="Hypsa V."/>
        </authorList>
    </citation>
    <scope>NUCLEOTIDE SEQUENCE [LARGE SCALE GENOMIC DNA]</scope>
    <source>
        <strain evidence="10">HR10_N</strain>
    </source>
</reference>
<feature type="region of interest" description="Disordered" evidence="8">
    <location>
        <begin position="892"/>
        <end position="1012"/>
    </location>
</feature>
<feature type="region of interest" description="Disordered" evidence="8">
    <location>
        <begin position="556"/>
        <end position="597"/>
    </location>
</feature>
<evidence type="ECO:0000256" key="3">
    <source>
        <dbReference type="ARBA" id="ARBA00023015"/>
    </source>
</evidence>
<feature type="compositionally biased region" description="Low complexity" evidence="8">
    <location>
        <begin position="961"/>
        <end position="979"/>
    </location>
</feature>
<feature type="region of interest" description="Disordered" evidence="8">
    <location>
        <begin position="219"/>
        <end position="266"/>
    </location>
</feature>
<sequence>MGDLLKAKIQQRPDREELVRQHILEADVGHVDPSLAERQRMLKKARLADSLNDQLSHRPGPLELIKKNILHTEEPIERAVKEGVIPFKATSEGQLRKPQHPDHYISFEDDSQSSEGGGSPPSGTSTLSGSTSLPALDNIATGVITVPPNKTKDTRPRDVLETAAASAGIVNVAVTIPTNAVVVTSPILQQLPSEKGQTLQTFAELCSSVVSPLSLGSSTSSLSPLSSIASPPTPVTPRPAPMSSPAPGKADKNRKKSKTKTQPKARTIKFHEYKGPPNAQKNMSMNASSTETSYELLLQQQQLFLQWQVELQHKYPQIILPAAQKPTVENITTLQNTISSITNAAGGPAGTTFLVTQSPRCPTPVIQPATPQSRPPSSPPQSDSQVLNQGGSFSGTGAGVPTVTAGSIVSPVSALRILTKLEDMKVSDLKIELKKRNLPVSGPKPQLIERLKPFTQTGSSETIGQQSEASVSGGRTTSTSSGENPGSVLSDMDVVLSPSRQEEEEPQHLSPGGKTCTPTPSSPAPSAMDTSEPTPPTSPNNGDIIIQQQQRKIEELQRELQKSQQQLQQIREGKESNSTSKMPSTAGGTTGSTPSTISSSIPVKALLQNGVIHIDSKSQQKLILQQHLQNKIQQQQLQIQLQQQQQQSGQQQFSETVNAKANLAAFINQQQAQQHLNNLLQAANSNNNNNNNNSNNSNNNNNNNNHSNKNNNNNNSSSSNSNNNNNNSNNNNNVSSNNTSDSGNDNSSNGNNNNKNKPSGRRSIVLGQQQAAIVLNHLNLVKQKNGILGHQRTSSLPTFLGALVQNVITVDEKQSNQIGKLPLLKTKNIQQRRAGSEEQQHPQAFVVSTKPPPEYEDATKALKQDLDETSKRSKNVKSQIVDDVLEILIKNGELPPSAANDPATPTTPDRSGTSYDPEGGLMYPPAPPPPPPPPPLPQPGFSVTLPTSISLTSQSQPPAQFNLPNTTFTSSSPFTLPTPSVNPSTFTLTSGDTGVSSGTDRGAGDPSPIPSNLTFSVGNASFLNTENPSKNTFTSGLSYLENADFDLSGSSDQNFHSNTLDYILSSNDNLLSSAGDSMLPTVYGNGDINLKELGLDLETLDSVDFCNLDCKMEGNDTEMDTTPRPQTPGRLTTGDSSPLSKTSGTNKTDQLINNNPDLVKAELMEPMEMDDNWLDSLMPMSEGQPENQFGCSSGSSGPGYEFMHCTDGTYDSLLGSSQDPFELFDMHEGDFKLSSTSLSWDKVDFAT</sequence>
<dbReference type="InterPro" id="IPR004018">
    <property type="entry name" value="RPEL_repeat"/>
</dbReference>
<feature type="domain" description="SAP" evidence="9">
    <location>
        <begin position="421"/>
        <end position="455"/>
    </location>
</feature>
<dbReference type="InterPro" id="IPR043451">
    <property type="entry name" value="Myocardin-like"/>
</dbReference>
<evidence type="ECO:0000256" key="5">
    <source>
        <dbReference type="ARBA" id="ARBA00023163"/>
    </source>
</evidence>
<evidence type="ECO:0000313" key="10">
    <source>
        <dbReference type="EMBL" id="KAK6632630.1"/>
    </source>
</evidence>
<evidence type="ECO:0000259" key="9">
    <source>
        <dbReference type="PROSITE" id="PS50800"/>
    </source>
</evidence>
<name>A0AAN8PHI2_POLSC</name>
<dbReference type="PROSITE" id="PS50800">
    <property type="entry name" value="SAP"/>
    <property type="match status" value="1"/>
</dbReference>
<dbReference type="GO" id="GO:0003713">
    <property type="term" value="F:transcription coactivator activity"/>
    <property type="evidence" value="ECO:0007669"/>
    <property type="project" value="TreeGrafter"/>
</dbReference>
<keyword evidence="5" id="KW-0804">Transcription</keyword>
<keyword evidence="6" id="KW-0539">Nucleus</keyword>
<dbReference type="Pfam" id="PF02755">
    <property type="entry name" value="RPEL"/>
    <property type="match status" value="2"/>
</dbReference>
<feature type="region of interest" description="Disordered" evidence="8">
    <location>
        <begin position="1113"/>
        <end position="1152"/>
    </location>
</feature>
<evidence type="ECO:0000256" key="1">
    <source>
        <dbReference type="ARBA" id="ARBA00004123"/>
    </source>
</evidence>
<evidence type="ECO:0000256" key="4">
    <source>
        <dbReference type="ARBA" id="ARBA00023054"/>
    </source>
</evidence>
<dbReference type="InterPro" id="IPR003034">
    <property type="entry name" value="SAP_dom"/>
</dbReference>
<dbReference type="SUPFAM" id="SSF68906">
    <property type="entry name" value="SAP domain"/>
    <property type="match status" value="1"/>
</dbReference>
<gene>
    <name evidence="10" type="ORF">RUM43_013398</name>
</gene>
<proteinExistence type="predicted"/>
<feature type="repeat" description="RPEL" evidence="7">
    <location>
        <begin position="49"/>
        <end position="74"/>
    </location>
</feature>
<dbReference type="InterPro" id="IPR036361">
    <property type="entry name" value="SAP_dom_sf"/>
</dbReference>
<protein>
    <recommendedName>
        <fullName evidence="9">SAP domain-containing protein</fullName>
    </recommendedName>
</protein>
<dbReference type="EMBL" id="JAWJWE010000007">
    <property type="protein sequence ID" value="KAK6632630.1"/>
    <property type="molecule type" value="Genomic_DNA"/>
</dbReference>
<feature type="compositionally biased region" description="Polar residues" evidence="8">
    <location>
        <begin position="455"/>
        <end position="469"/>
    </location>
</feature>
<evidence type="ECO:0000256" key="7">
    <source>
        <dbReference type="PROSITE-ProRule" id="PRU00401"/>
    </source>
</evidence>
<keyword evidence="2" id="KW-0677">Repeat</keyword>
<feature type="compositionally biased region" description="Basic residues" evidence="8">
    <location>
        <begin position="252"/>
        <end position="266"/>
    </location>
</feature>
<feature type="region of interest" description="Disordered" evidence="8">
    <location>
        <begin position="455"/>
        <end position="543"/>
    </location>
</feature>
<dbReference type="PANTHER" id="PTHR22793">
    <property type="entry name" value="MYOCARDIN-RELATED TRANSCRIPTION FACTOR-RELATED"/>
    <property type="match status" value="1"/>
</dbReference>
<evidence type="ECO:0000256" key="8">
    <source>
        <dbReference type="SAM" id="MobiDB-lite"/>
    </source>
</evidence>
<keyword evidence="4" id="KW-0175">Coiled coil</keyword>
<feature type="compositionally biased region" description="Low complexity" evidence="8">
    <location>
        <begin position="219"/>
        <end position="230"/>
    </location>
</feature>
<feature type="compositionally biased region" description="Low complexity" evidence="8">
    <location>
        <begin position="583"/>
        <end position="597"/>
    </location>
</feature>
<keyword evidence="3" id="KW-0805">Transcription regulation</keyword>
<feature type="compositionally biased region" description="Low complexity" evidence="8">
    <location>
        <begin position="470"/>
        <end position="482"/>
    </location>
</feature>
<feature type="compositionally biased region" description="Pro residues" evidence="8">
    <location>
        <begin position="231"/>
        <end position="244"/>
    </location>
</feature>
<feature type="compositionally biased region" description="Pro residues" evidence="8">
    <location>
        <begin position="924"/>
        <end position="938"/>
    </location>
</feature>
<feature type="compositionally biased region" description="Polar residues" evidence="8">
    <location>
        <begin position="981"/>
        <end position="999"/>
    </location>
</feature>
<dbReference type="PANTHER" id="PTHR22793:SF12">
    <property type="entry name" value="MYOCARDIN-RELATED TRANSCRIPTION FACTOR, ISOFORM H"/>
    <property type="match status" value="1"/>
</dbReference>
<dbReference type="SMART" id="SM00513">
    <property type="entry name" value="SAP"/>
    <property type="match status" value="1"/>
</dbReference>